<dbReference type="EMBL" id="JWZT01003130">
    <property type="protein sequence ID" value="KII67598.1"/>
    <property type="molecule type" value="Genomic_DNA"/>
</dbReference>
<dbReference type="AlphaFoldDB" id="A0A0C2JEC6"/>
<dbReference type="Proteomes" id="UP000031668">
    <property type="component" value="Unassembled WGS sequence"/>
</dbReference>
<protein>
    <submittedName>
        <fullName evidence="1">Uncharacterized protein</fullName>
    </submittedName>
</protein>
<evidence type="ECO:0000313" key="1">
    <source>
        <dbReference type="EMBL" id="KII67598.1"/>
    </source>
</evidence>
<gene>
    <name evidence="1" type="ORF">RF11_14332</name>
</gene>
<reference evidence="1 2" key="1">
    <citation type="journal article" date="2014" name="Genome Biol. Evol.">
        <title>The genome of the myxosporean Thelohanellus kitauei shows adaptations to nutrient acquisition within its fish host.</title>
        <authorList>
            <person name="Yang Y."/>
            <person name="Xiong J."/>
            <person name="Zhou Z."/>
            <person name="Huo F."/>
            <person name="Miao W."/>
            <person name="Ran C."/>
            <person name="Liu Y."/>
            <person name="Zhang J."/>
            <person name="Feng J."/>
            <person name="Wang M."/>
            <person name="Wang M."/>
            <person name="Wang L."/>
            <person name="Yao B."/>
        </authorList>
    </citation>
    <scope>NUCLEOTIDE SEQUENCE [LARGE SCALE GENOMIC DNA]</scope>
    <source>
        <strain evidence="1">Wuqing</strain>
    </source>
</reference>
<keyword evidence="2" id="KW-1185">Reference proteome</keyword>
<organism evidence="1 2">
    <name type="scientific">Thelohanellus kitauei</name>
    <name type="common">Myxosporean</name>
    <dbReference type="NCBI Taxonomy" id="669202"/>
    <lineage>
        <taxon>Eukaryota</taxon>
        <taxon>Metazoa</taxon>
        <taxon>Cnidaria</taxon>
        <taxon>Myxozoa</taxon>
        <taxon>Myxosporea</taxon>
        <taxon>Bivalvulida</taxon>
        <taxon>Platysporina</taxon>
        <taxon>Myxobolidae</taxon>
        <taxon>Thelohanellus</taxon>
    </lineage>
</organism>
<accession>A0A0C2JEC6</accession>
<name>A0A0C2JEC6_THEKT</name>
<comment type="caution">
    <text evidence="1">The sequence shown here is derived from an EMBL/GenBank/DDBJ whole genome shotgun (WGS) entry which is preliminary data.</text>
</comment>
<sequence length="274" mass="31838">MSPCGPVPLNSLFKQCQAMIPYASDILVVEYYFRNVSNVFIMCPETKMFEQTPKFDDFHCCLSQVQNLNVLEDLGALHGCVNYLPLVNFEACDITIIPSLRMKSFKEFDLSIFVSSQFSLMNSILTVKMYAPSSPKRFEVIHDIMALNLEDYVYMYHKFFTFIPRINGPRCPEHFKLQYRFYNRITKYAKFGERMLSIKKFNLYLEAETDSTDANKRILHVRLSCFCEYKVNELELEVYSLNTMITCAKYGPVDLYASVTHSVGIDCKVFIVII</sequence>
<proteinExistence type="predicted"/>
<evidence type="ECO:0000313" key="2">
    <source>
        <dbReference type="Proteomes" id="UP000031668"/>
    </source>
</evidence>